<evidence type="ECO:0000256" key="4">
    <source>
        <dbReference type="ARBA" id="ARBA00022729"/>
    </source>
</evidence>
<dbReference type="PANTHER" id="PTHR22923">
    <property type="entry name" value="CEREBELLIN-RELATED"/>
    <property type="match status" value="1"/>
</dbReference>
<dbReference type="InterPro" id="IPR001073">
    <property type="entry name" value="C1q_dom"/>
</dbReference>
<keyword evidence="4" id="KW-0732">Signal</keyword>
<dbReference type="SUPFAM" id="SSF57850">
    <property type="entry name" value="RING/U-box"/>
    <property type="match status" value="1"/>
</dbReference>
<dbReference type="Pfam" id="PF13445">
    <property type="entry name" value="zf-RING_UBOX"/>
    <property type="match status" value="1"/>
</dbReference>
<feature type="domain" description="RING-type" evidence="9">
    <location>
        <begin position="17"/>
        <end position="75"/>
    </location>
</feature>
<comment type="caution">
    <text evidence="11">The sequence shown here is derived from an EMBL/GenBank/DDBJ whole genome shotgun (WGS) entry which is preliminary data.</text>
</comment>
<feature type="domain" description="C1q" evidence="10">
    <location>
        <begin position="489"/>
        <end position="617"/>
    </location>
</feature>
<protein>
    <recommendedName>
        <fullName evidence="13">RING-type domain-containing protein</fullName>
    </recommendedName>
</protein>
<gene>
    <name evidence="11" type="ORF">BaRGS_00029549</name>
</gene>
<evidence type="ECO:0000313" key="11">
    <source>
        <dbReference type="EMBL" id="KAK7479205.1"/>
    </source>
</evidence>
<dbReference type="EMBL" id="JACVVK020000308">
    <property type="protein sequence ID" value="KAK7479205.1"/>
    <property type="molecule type" value="Genomic_DNA"/>
</dbReference>
<evidence type="ECO:0000256" key="5">
    <source>
        <dbReference type="ARBA" id="ARBA00022771"/>
    </source>
</evidence>
<evidence type="ECO:0008006" key="13">
    <source>
        <dbReference type="Google" id="ProtNLM"/>
    </source>
</evidence>
<evidence type="ECO:0000256" key="8">
    <source>
        <dbReference type="SAM" id="MobiDB-lite"/>
    </source>
</evidence>
<dbReference type="InterPro" id="IPR008983">
    <property type="entry name" value="Tumour_necrosis_fac-like_dom"/>
</dbReference>
<dbReference type="InterPro" id="IPR027370">
    <property type="entry name" value="Znf-RING_euk"/>
</dbReference>
<evidence type="ECO:0000259" key="9">
    <source>
        <dbReference type="PROSITE" id="PS50089"/>
    </source>
</evidence>
<dbReference type="PROSITE" id="PS50871">
    <property type="entry name" value="C1Q"/>
    <property type="match status" value="1"/>
</dbReference>
<dbReference type="GO" id="GO:0008270">
    <property type="term" value="F:zinc ion binding"/>
    <property type="evidence" value="ECO:0007669"/>
    <property type="project" value="UniProtKB-KW"/>
</dbReference>
<evidence type="ECO:0000256" key="7">
    <source>
        <dbReference type="PROSITE-ProRule" id="PRU00175"/>
    </source>
</evidence>
<feature type="compositionally biased region" description="Basic and acidic residues" evidence="8">
    <location>
        <begin position="439"/>
        <end position="449"/>
    </location>
</feature>
<evidence type="ECO:0000256" key="1">
    <source>
        <dbReference type="ARBA" id="ARBA00004613"/>
    </source>
</evidence>
<keyword evidence="12" id="KW-1185">Reference proteome</keyword>
<feature type="region of interest" description="Disordered" evidence="8">
    <location>
        <begin position="439"/>
        <end position="470"/>
    </location>
</feature>
<dbReference type="PANTHER" id="PTHR22923:SF116">
    <property type="entry name" value="C1Q DOMAIN-CONTAINING PROTEIN"/>
    <property type="match status" value="1"/>
</dbReference>
<reference evidence="11 12" key="1">
    <citation type="journal article" date="2023" name="Sci. Data">
        <title>Genome assembly of the Korean intertidal mud-creeper Batillaria attramentaria.</title>
        <authorList>
            <person name="Patra A.K."/>
            <person name="Ho P.T."/>
            <person name="Jun S."/>
            <person name="Lee S.J."/>
            <person name="Kim Y."/>
            <person name="Won Y.J."/>
        </authorList>
    </citation>
    <scope>NUCLEOTIDE SEQUENCE [LARGE SCALE GENOMIC DNA]</scope>
    <source>
        <strain evidence="11">Wonlab-2016</strain>
    </source>
</reference>
<dbReference type="GO" id="GO:0005576">
    <property type="term" value="C:extracellular region"/>
    <property type="evidence" value="ECO:0007669"/>
    <property type="project" value="UniProtKB-SubCell"/>
</dbReference>
<dbReference type="Gene3D" id="3.30.40.10">
    <property type="entry name" value="Zinc/RING finger domain, C3HC4 (zinc finger)"/>
    <property type="match status" value="1"/>
</dbReference>
<feature type="region of interest" description="Disordered" evidence="8">
    <location>
        <begin position="231"/>
        <end position="251"/>
    </location>
</feature>
<evidence type="ECO:0000256" key="3">
    <source>
        <dbReference type="ARBA" id="ARBA00022723"/>
    </source>
</evidence>
<dbReference type="PROSITE" id="PS50089">
    <property type="entry name" value="ZF_RING_2"/>
    <property type="match status" value="1"/>
</dbReference>
<dbReference type="SMART" id="SM00184">
    <property type="entry name" value="RING"/>
    <property type="match status" value="1"/>
</dbReference>
<comment type="subcellular location">
    <subcellularLocation>
        <location evidence="1">Secreted</location>
    </subcellularLocation>
</comment>
<evidence type="ECO:0000256" key="2">
    <source>
        <dbReference type="ARBA" id="ARBA00022525"/>
    </source>
</evidence>
<keyword evidence="6" id="KW-0862">Zinc</keyword>
<evidence type="ECO:0000259" key="10">
    <source>
        <dbReference type="PROSITE" id="PS50871"/>
    </source>
</evidence>
<feature type="compositionally biased region" description="Polar residues" evidence="8">
    <location>
        <begin position="452"/>
        <end position="470"/>
    </location>
</feature>
<proteinExistence type="predicted"/>
<accession>A0ABD0JX46</accession>
<dbReference type="InterPro" id="IPR050822">
    <property type="entry name" value="Cerebellin_Synaptic_Org"/>
</dbReference>
<keyword evidence="5 7" id="KW-0863">Zinc-finger</keyword>
<dbReference type="Proteomes" id="UP001519460">
    <property type="component" value="Unassembled WGS sequence"/>
</dbReference>
<dbReference type="SMART" id="SM00110">
    <property type="entry name" value="C1Q"/>
    <property type="match status" value="1"/>
</dbReference>
<evidence type="ECO:0000313" key="12">
    <source>
        <dbReference type="Proteomes" id="UP001519460"/>
    </source>
</evidence>
<dbReference type="PROSITE" id="PS00518">
    <property type="entry name" value="ZF_RING_1"/>
    <property type="match status" value="1"/>
</dbReference>
<dbReference type="Gene3D" id="6.10.250.3110">
    <property type="match status" value="1"/>
</dbReference>
<dbReference type="AlphaFoldDB" id="A0ABD0JX46"/>
<keyword evidence="2" id="KW-0964">Secreted</keyword>
<evidence type="ECO:0000256" key="6">
    <source>
        <dbReference type="ARBA" id="ARBA00022833"/>
    </source>
</evidence>
<dbReference type="InterPro" id="IPR013083">
    <property type="entry name" value="Znf_RING/FYVE/PHD"/>
</dbReference>
<sequence>MATGGVDPKSVDSRVVCSVCLEPYKGRQPKLLPCFHTFCLPCLTELQLASKQQASLQVSHTDDVSNGSITCPTCRKDIPVPPGGVQHFQSNFYLDDENDQGTPRNAENVDDDDLGVKAREQADLLEKVMDVLEEEEGSMDRERRAIENAIHSMYTAGLDLLAEARDESLASLKDAAKVGRDALQQELIGVRDLHTALSQLASRGVTSQTSKAKLKAKVMNNTDVRRFQQRLSDGVRKNTLTHKTDGGNSSSMLEQFRSYIGRVVPASQASEPSLAEPTTPEEEGADAAAASKQSSGSDLPISDVQHVDLEELIRSQNELRAVVDKLREQMNMLQPANTLVSQNVASLNEKMASLSTEFVSSQKQTASLQREVEKQGDKGAILREDLATLQTESSAMRQDLTKVTSDQSKFHQDLTSLQTENSVLRSQMVSLQDTTDALRKTAKQHEERLNMPASSDSQATPLQKTVTKLQDSLRNGSTRISQLEAQFATMNTVVAFHVRLNRDVKLRDGKKIFFREEVYNTGDHYDPYDGIFRAPVSGTYIFMATGCHSSEGNTFDIVHEDEWQAGSYSGEGKSGTTTCHAILEVKAGDHVYVECTEDCTFESNYTHFSGALLKPDV</sequence>
<feature type="region of interest" description="Disordered" evidence="8">
    <location>
        <begin position="267"/>
        <end position="300"/>
    </location>
</feature>
<name>A0ABD0JX46_9CAEN</name>
<keyword evidence="3" id="KW-0479">Metal-binding</keyword>
<dbReference type="SUPFAM" id="SSF49842">
    <property type="entry name" value="TNF-like"/>
    <property type="match status" value="1"/>
</dbReference>
<dbReference type="InterPro" id="IPR017907">
    <property type="entry name" value="Znf_RING_CS"/>
</dbReference>
<dbReference type="Pfam" id="PF00386">
    <property type="entry name" value="C1q"/>
    <property type="match status" value="1"/>
</dbReference>
<dbReference type="InterPro" id="IPR001841">
    <property type="entry name" value="Znf_RING"/>
</dbReference>
<organism evidence="11 12">
    <name type="scientific">Batillaria attramentaria</name>
    <dbReference type="NCBI Taxonomy" id="370345"/>
    <lineage>
        <taxon>Eukaryota</taxon>
        <taxon>Metazoa</taxon>
        <taxon>Spiralia</taxon>
        <taxon>Lophotrochozoa</taxon>
        <taxon>Mollusca</taxon>
        <taxon>Gastropoda</taxon>
        <taxon>Caenogastropoda</taxon>
        <taxon>Sorbeoconcha</taxon>
        <taxon>Cerithioidea</taxon>
        <taxon>Batillariidae</taxon>
        <taxon>Batillaria</taxon>
    </lineage>
</organism>
<dbReference type="Gene3D" id="2.60.120.40">
    <property type="match status" value="1"/>
</dbReference>